<dbReference type="AlphaFoldDB" id="A0A1E5D3P8"/>
<evidence type="ECO:0000313" key="2">
    <source>
        <dbReference type="Proteomes" id="UP000094165"/>
    </source>
</evidence>
<proteinExistence type="predicted"/>
<name>A0A1E5D3P8_9VIBR</name>
<dbReference type="RefSeq" id="WP_017051480.1">
    <property type="nucleotide sequence ID" value="NZ_AJYW02000057.1"/>
</dbReference>
<accession>A0A1E5D3P8</accession>
<sequence length="108" mass="12308">MSWTVERALDELAIEKYTLRNDGVSLWLKDIDREIKITLSVNLVSGGVNFHANYAIKTPEQISAHIPSREWGDDQAYALHLAVTSFTQHYDFAVKNGHKPSNSWLIPR</sequence>
<keyword evidence="2" id="KW-1185">Reference proteome</keyword>
<organism evidence="1 2">
    <name type="scientific">Vibrio genomosp. F6 str. FF-238</name>
    <dbReference type="NCBI Taxonomy" id="1191298"/>
    <lineage>
        <taxon>Bacteria</taxon>
        <taxon>Pseudomonadati</taxon>
        <taxon>Pseudomonadota</taxon>
        <taxon>Gammaproteobacteria</taxon>
        <taxon>Vibrionales</taxon>
        <taxon>Vibrionaceae</taxon>
        <taxon>Vibrio</taxon>
    </lineage>
</organism>
<gene>
    <name evidence="1" type="ORF">A130_13650</name>
</gene>
<reference evidence="1 2" key="1">
    <citation type="journal article" date="2012" name="Science">
        <title>Ecological populations of bacteria act as socially cohesive units of antibiotic production and resistance.</title>
        <authorList>
            <person name="Cordero O.X."/>
            <person name="Wildschutte H."/>
            <person name="Kirkup B."/>
            <person name="Proehl S."/>
            <person name="Ngo L."/>
            <person name="Hussain F."/>
            <person name="Le Roux F."/>
            <person name="Mincer T."/>
            <person name="Polz M.F."/>
        </authorList>
    </citation>
    <scope>NUCLEOTIDE SEQUENCE [LARGE SCALE GENOMIC DNA]</scope>
    <source>
        <strain evidence="1 2">FF-238</strain>
    </source>
</reference>
<comment type="caution">
    <text evidence="1">The sequence shown here is derived from an EMBL/GenBank/DDBJ whole genome shotgun (WGS) entry which is preliminary data.</text>
</comment>
<dbReference type="Proteomes" id="UP000094165">
    <property type="component" value="Unassembled WGS sequence"/>
</dbReference>
<evidence type="ECO:0000313" key="1">
    <source>
        <dbReference type="EMBL" id="OEE78174.1"/>
    </source>
</evidence>
<protein>
    <submittedName>
        <fullName evidence="1">Uncharacterized protein</fullName>
    </submittedName>
</protein>
<dbReference type="EMBL" id="AJYW02000057">
    <property type="protein sequence ID" value="OEE78174.1"/>
    <property type="molecule type" value="Genomic_DNA"/>
</dbReference>